<feature type="compositionally biased region" description="Low complexity" evidence="6">
    <location>
        <begin position="376"/>
        <end position="386"/>
    </location>
</feature>
<dbReference type="GO" id="GO:0005634">
    <property type="term" value="C:nucleus"/>
    <property type="evidence" value="ECO:0007669"/>
    <property type="project" value="TreeGrafter"/>
</dbReference>
<dbReference type="InterPro" id="IPR011009">
    <property type="entry name" value="Kinase-like_dom_sf"/>
</dbReference>
<dbReference type="RefSeq" id="XP_016227163.1">
    <property type="nucleotide sequence ID" value="XM_016367645.1"/>
</dbReference>
<dbReference type="GO" id="GO:0005524">
    <property type="term" value="F:ATP binding"/>
    <property type="evidence" value="ECO:0007669"/>
    <property type="project" value="UniProtKB-KW"/>
</dbReference>
<dbReference type="PROSITE" id="PS00108">
    <property type="entry name" value="PROTEIN_KINASE_ST"/>
    <property type="match status" value="1"/>
</dbReference>
<dbReference type="Proteomes" id="UP000054302">
    <property type="component" value="Unassembled WGS sequence"/>
</dbReference>
<evidence type="ECO:0000256" key="6">
    <source>
        <dbReference type="SAM" id="MobiDB-lite"/>
    </source>
</evidence>
<dbReference type="FunFam" id="1.10.510.10:FF:000536">
    <property type="entry name" value="Cyclin-dependent kinase WEE1"/>
    <property type="match status" value="1"/>
</dbReference>
<dbReference type="Gene3D" id="3.30.200.20">
    <property type="entry name" value="Phosphorylase Kinase, domain 1"/>
    <property type="match status" value="1"/>
</dbReference>
<sequence>MMTTYSPHREDTDPARSHSPQGISSFDPHSAIREIRRSLSRSPSKSSDVRQYPYRSPATSNLPFSPSPLSPSRKATTEAFSQMANIISPHPTRVSQAARFQRPVMRRANQPHVVTRTRTSPKSPSKRALTDSSDGGNASPMRKRNSTEAERELALKCLSGDTKENDTTRTEETLTWKSVHSRQEKRRSGGALISAVAPLSPMKRSEATRADDDTPTFESPSAKRRSLHGPGLDFSIFESDNLQDNMFTDKRAQDDNDFFSATNTSLNFSSRFSTIPKRSSSLRKSTLQQRQIERPSNPKFTQVMDLDKAWLDVSPSTNNKKTLRMSLDNHLEPPPRDSPFSSQGSLMNASVHPLSSGQPTFSQPPRHPLAHAMTHSSSQMSDQDQSPTHEPIHRSVRPRSHDFSKSLPVGTMRPVPSPETEYSSQGSFATPGNYKAAKPLPAAFMSTGLISKKNRNIEDPNAGLPKAHMPDTPCKKQSVIFQPDEKFTVPTVANDRAPRPSYGTSPAPATPSEPYFNYPKISAFPFAKNSGIFGSRPSRHNLLRKGSFASIENEDKVNSRSPINRADSQSTDSDYPPTPTKHFPDNQDRDSVSPSPHHIDSLAPPRNPPASSFGVRLSNSKLSPIVVSPGGVERNSDSAMEESPSANLRPKSTAKISIQPDTSYTPGGILRTLAFPKPFLQRNLSIQSLHSPALDRAKMNSPSPVSPRPSPRTPLEGFFPPDPSGLTISGRADGHRSLATQNRAPLIPATPTGPREYFSNFSNRPSLNLASSEATSLDVSLTSRFEKVDLIGSGEFSQVYRVSQPPESSPFHKIYSISTSRPSSRGSLTEKVWAVKRSRFPYSGVRDRQQKIHEVDVLKALGHSDHVVTYVDSWEEQSHLYIQTEFCEEGTLDVFLAQVGLKARLDDFRIWKILLELSLGLRHIHESGFIHLDLKPANVLITFEGVLKIADFGMASRWPAKAGIEAEGDREYIGPEILMGRYDKPADIFALGLIMLETAGNVELPDNGVSWQKLRNGDMSDVPSLTWSSDASDILRDASGNPVSPDSSYQIQQVSSSCETTKTHAYSNEYMTGEEFGKDIHNPRSGELLHPPAFMVDPSHNQALDRVVRWMISPDPEDRPLASMLLETEGVRWAESRRRAGATIFEGNWGPADEVLAEDAEMIDV</sequence>
<dbReference type="STRING" id="212818.A0A0D1ZNQ5"/>
<feature type="compositionally biased region" description="Polar residues" evidence="6">
    <location>
        <begin position="559"/>
        <end position="573"/>
    </location>
</feature>
<dbReference type="InterPro" id="IPR000719">
    <property type="entry name" value="Prot_kinase_dom"/>
</dbReference>
<evidence type="ECO:0000256" key="2">
    <source>
        <dbReference type="ARBA" id="ARBA00022741"/>
    </source>
</evidence>
<dbReference type="OrthoDB" id="5337378at2759"/>
<keyword evidence="3" id="KW-0418">Kinase</keyword>
<evidence type="ECO:0000256" key="1">
    <source>
        <dbReference type="ARBA" id="ARBA00022679"/>
    </source>
</evidence>
<keyword evidence="2" id="KW-0547">Nucleotide-binding</keyword>
<dbReference type="InterPro" id="IPR008271">
    <property type="entry name" value="Ser/Thr_kinase_AS"/>
</dbReference>
<evidence type="ECO:0000256" key="5">
    <source>
        <dbReference type="ARBA" id="ARBA00037982"/>
    </source>
</evidence>
<feature type="region of interest" description="Disordered" evidence="6">
    <location>
        <begin position="327"/>
        <end position="427"/>
    </location>
</feature>
<evidence type="ECO:0000259" key="7">
    <source>
        <dbReference type="PROSITE" id="PS50011"/>
    </source>
</evidence>
<dbReference type="SUPFAM" id="SSF56112">
    <property type="entry name" value="Protein kinase-like (PK-like)"/>
    <property type="match status" value="1"/>
</dbReference>
<dbReference type="InterPro" id="IPR050339">
    <property type="entry name" value="CC_SR_Kinase"/>
</dbReference>
<feature type="region of interest" description="Disordered" evidence="6">
    <location>
        <begin position="1"/>
        <end position="230"/>
    </location>
</feature>
<feature type="compositionally biased region" description="Basic and acidic residues" evidence="6">
    <location>
        <begin position="582"/>
        <end position="591"/>
    </location>
</feature>
<keyword evidence="4" id="KW-0067">ATP-binding</keyword>
<evidence type="ECO:0000313" key="8">
    <source>
        <dbReference type="EMBL" id="KIV95589.1"/>
    </source>
</evidence>
<proteinExistence type="inferred from homology"/>
<organism evidence="8 9">
    <name type="scientific">Exophiala mesophila</name>
    <name type="common">Black yeast-like fungus</name>
    <dbReference type="NCBI Taxonomy" id="212818"/>
    <lineage>
        <taxon>Eukaryota</taxon>
        <taxon>Fungi</taxon>
        <taxon>Dikarya</taxon>
        <taxon>Ascomycota</taxon>
        <taxon>Pezizomycotina</taxon>
        <taxon>Eurotiomycetes</taxon>
        <taxon>Chaetothyriomycetidae</taxon>
        <taxon>Chaetothyriales</taxon>
        <taxon>Herpotrichiellaceae</taxon>
        <taxon>Exophiala</taxon>
    </lineage>
</organism>
<dbReference type="GO" id="GO:0005737">
    <property type="term" value="C:cytoplasm"/>
    <property type="evidence" value="ECO:0007669"/>
    <property type="project" value="TreeGrafter"/>
</dbReference>
<dbReference type="PANTHER" id="PTHR11042">
    <property type="entry name" value="EUKARYOTIC TRANSLATION INITIATION FACTOR 2-ALPHA KINASE EIF2-ALPHA KINASE -RELATED"/>
    <property type="match status" value="1"/>
</dbReference>
<evidence type="ECO:0000256" key="3">
    <source>
        <dbReference type="ARBA" id="ARBA00022777"/>
    </source>
</evidence>
<feature type="domain" description="Protein kinase" evidence="7">
    <location>
        <begin position="785"/>
        <end position="1131"/>
    </location>
</feature>
<dbReference type="GO" id="GO:0110031">
    <property type="term" value="P:negative regulation of G2/MI transition of meiotic cell cycle"/>
    <property type="evidence" value="ECO:0007669"/>
    <property type="project" value="TreeGrafter"/>
</dbReference>
<feature type="compositionally biased region" description="Basic and acidic residues" evidence="6">
    <location>
        <begin position="161"/>
        <end position="174"/>
    </location>
</feature>
<reference evidence="8 9" key="1">
    <citation type="submission" date="2015-01" db="EMBL/GenBank/DDBJ databases">
        <title>The Genome Sequence of Exophiala mesophila CBS40295.</title>
        <authorList>
            <consortium name="The Broad Institute Genomics Platform"/>
            <person name="Cuomo C."/>
            <person name="de Hoog S."/>
            <person name="Gorbushina A."/>
            <person name="Stielow B."/>
            <person name="Teixiera M."/>
            <person name="Abouelleil A."/>
            <person name="Chapman S.B."/>
            <person name="Priest M."/>
            <person name="Young S.K."/>
            <person name="Wortman J."/>
            <person name="Nusbaum C."/>
            <person name="Birren B."/>
        </authorList>
    </citation>
    <scope>NUCLEOTIDE SEQUENCE [LARGE SCALE GENOMIC DNA]</scope>
    <source>
        <strain evidence="8 9">CBS 40295</strain>
    </source>
</reference>
<dbReference type="PANTHER" id="PTHR11042:SF196">
    <property type="entry name" value="MITOSIS INHIBITOR PROTEIN KINASE SWE1"/>
    <property type="match status" value="1"/>
</dbReference>
<dbReference type="AlphaFoldDB" id="A0A0D1ZNQ5"/>
<feature type="compositionally biased region" description="Basic and acidic residues" evidence="6">
    <location>
        <begin position="145"/>
        <end position="154"/>
    </location>
</feature>
<gene>
    <name evidence="8" type="ORF">PV10_03221</name>
</gene>
<protein>
    <recommendedName>
        <fullName evidence="7">Protein kinase domain-containing protein</fullName>
    </recommendedName>
</protein>
<keyword evidence="9" id="KW-1185">Reference proteome</keyword>
<dbReference type="OMA" id="DSIVRWM"/>
<dbReference type="SMART" id="SM00220">
    <property type="entry name" value="S_TKc"/>
    <property type="match status" value="1"/>
</dbReference>
<dbReference type="EMBL" id="KN847521">
    <property type="protein sequence ID" value="KIV95589.1"/>
    <property type="molecule type" value="Genomic_DNA"/>
</dbReference>
<feature type="region of interest" description="Disordered" evidence="6">
    <location>
        <begin position="553"/>
        <end position="652"/>
    </location>
</feature>
<name>A0A0D1ZNQ5_EXOME</name>
<evidence type="ECO:0000313" key="9">
    <source>
        <dbReference type="Proteomes" id="UP000054302"/>
    </source>
</evidence>
<dbReference type="PROSITE" id="PS50011">
    <property type="entry name" value="PROTEIN_KINASE_DOM"/>
    <property type="match status" value="1"/>
</dbReference>
<evidence type="ECO:0000256" key="4">
    <source>
        <dbReference type="ARBA" id="ARBA00022840"/>
    </source>
</evidence>
<dbReference type="Gene3D" id="1.10.510.10">
    <property type="entry name" value="Transferase(Phosphotransferase) domain 1"/>
    <property type="match status" value="1"/>
</dbReference>
<comment type="similarity">
    <text evidence="5">Belongs to the protein kinase superfamily. Ser/Thr protein kinase family. GCN2 subfamily.</text>
</comment>
<accession>A0A0D1ZNQ5</accession>
<feature type="compositionally biased region" description="Basic and acidic residues" evidence="6">
    <location>
        <begin position="7"/>
        <end position="16"/>
    </location>
</feature>
<feature type="compositionally biased region" description="Basic and acidic residues" evidence="6">
    <location>
        <begin position="203"/>
        <end position="212"/>
    </location>
</feature>
<dbReference type="VEuPathDB" id="FungiDB:PV10_03221"/>
<dbReference type="Pfam" id="PF00069">
    <property type="entry name" value="Pkinase"/>
    <property type="match status" value="1"/>
</dbReference>
<dbReference type="GO" id="GO:0004713">
    <property type="term" value="F:protein tyrosine kinase activity"/>
    <property type="evidence" value="ECO:0007669"/>
    <property type="project" value="TreeGrafter"/>
</dbReference>
<dbReference type="GeneID" id="27321066"/>
<dbReference type="FunFam" id="3.30.200.20:FF:000611">
    <property type="entry name" value="Protein kinase, putative"/>
    <property type="match status" value="1"/>
</dbReference>
<feature type="region of interest" description="Disordered" evidence="6">
    <location>
        <begin position="492"/>
        <end position="513"/>
    </location>
</feature>
<feature type="compositionally biased region" description="Polar residues" evidence="6">
    <location>
        <begin position="339"/>
        <end position="363"/>
    </location>
</feature>
<feature type="compositionally biased region" description="Low complexity" evidence="6">
    <location>
        <begin position="40"/>
        <end position="50"/>
    </location>
</feature>
<keyword evidence="1" id="KW-0808">Transferase</keyword>
<dbReference type="CDD" id="cd14052">
    <property type="entry name" value="PTKc_Wee1_fungi"/>
    <property type="match status" value="1"/>
</dbReference>